<keyword evidence="2" id="KW-0732">Signal</keyword>
<gene>
    <name evidence="3" type="ORF">EHS25_006713</name>
</gene>
<sequence>MLSTSKLTLVAALLVGANALTINTPASLIECEPTSLSWTDGTEPFYIAAIPGGDVSGSASISRPQSTVANHDPRHSFMTVESVFSADSSPLQLENIATATSSPYTWTVDLASGTNITIKITDSTGTIAYSSAVVIQSGTSTSCLNSSASATSDTTAASTSGSSSGSSTAAASAAAASGSSSSTSKAASAASGSSSSTSKAASASGSTTSSSASSSSSSSAANRNVVTGGALALAGLVAAAFAA</sequence>
<evidence type="ECO:0000256" key="1">
    <source>
        <dbReference type="SAM" id="MobiDB-lite"/>
    </source>
</evidence>
<protein>
    <submittedName>
        <fullName evidence="3">Uncharacterized protein</fullName>
    </submittedName>
</protein>
<dbReference type="OrthoDB" id="3362246at2759"/>
<organism evidence="3 4">
    <name type="scientific">Saitozyma podzolica</name>
    <dbReference type="NCBI Taxonomy" id="1890683"/>
    <lineage>
        <taxon>Eukaryota</taxon>
        <taxon>Fungi</taxon>
        <taxon>Dikarya</taxon>
        <taxon>Basidiomycota</taxon>
        <taxon>Agaricomycotina</taxon>
        <taxon>Tremellomycetes</taxon>
        <taxon>Tremellales</taxon>
        <taxon>Trimorphomycetaceae</taxon>
        <taxon>Saitozyma</taxon>
    </lineage>
</organism>
<dbReference type="AlphaFoldDB" id="A0A427YSK6"/>
<feature type="signal peptide" evidence="2">
    <location>
        <begin position="1"/>
        <end position="19"/>
    </location>
</feature>
<comment type="caution">
    <text evidence="3">The sequence shown here is derived from an EMBL/GenBank/DDBJ whole genome shotgun (WGS) entry which is preliminary data.</text>
</comment>
<proteinExistence type="predicted"/>
<keyword evidence="4" id="KW-1185">Reference proteome</keyword>
<reference evidence="3 4" key="1">
    <citation type="submission" date="2018-11" db="EMBL/GenBank/DDBJ databases">
        <title>Genome sequence of Saitozyma podzolica DSM 27192.</title>
        <authorList>
            <person name="Aliyu H."/>
            <person name="Gorte O."/>
            <person name="Ochsenreither K."/>
        </authorList>
    </citation>
    <scope>NUCLEOTIDE SEQUENCE [LARGE SCALE GENOMIC DNA]</scope>
    <source>
        <strain evidence="3 4">DSM 27192</strain>
    </source>
</reference>
<dbReference type="EMBL" id="RSCD01000003">
    <property type="protein sequence ID" value="RSH94059.1"/>
    <property type="molecule type" value="Genomic_DNA"/>
</dbReference>
<feature type="chain" id="PRO_5019259845" evidence="2">
    <location>
        <begin position="20"/>
        <end position="243"/>
    </location>
</feature>
<evidence type="ECO:0000256" key="2">
    <source>
        <dbReference type="SAM" id="SignalP"/>
    </source>
</evidence>
<evidence type="ECO:0000313" key="4">
    <source>
        <dbReference type="Proteomes" id="UP000279259"/>
    </source>
</evidence>
<dbReference type="PANTHER" id="PTHR37487">
    <property type="entry name" value="CHROMOSOME 1, WHOLE GENOME SHOTGUN SEQUENCE"/>
    <property type="match status" value="1"/>
</dbReference>
<accession>A0A427YSK6</accession>
<dbReference type="Proteomes" id="UP000279259">
    <property type="component" value="Unassembled WGS sequence"/>
</dbReference>
<dbReference type="PANTHER" id="PTHR37487:SF2">
    <property type="entry name" value="EXPRESSED PROTEIN"/>
    <property type="match status" value="1"/>
</dbReference>
<name>A0A427YSK6_9TREE</name>
<feature type="region of interest" description="Disordered" evidence="1">
    <location>
        <begin position="179"/>
        <end position="221"/>
    </location>
</feature>
<evidence type="ECO:0000313" key="3">
    <source>
        <dbReference type="EMBL" id="RSH94059.1"/>
    </source>
</evidence>